<comment type="caution">
    <text evidence="6">The sequence shown here is derived from an EMBL/GenBank/DDBJ whole genome shotgun (WGS) entry which is preliminary data.</text>
</comment>
<dbReference type="PANTHER" id="PTHR30055">
    <property type="entry name" value="HTH-TYPE TRANSCRIPTIONAL REGULATOR RUTR"/>
    <property type="match status" value="1"/>
</dbReference>
<gene>
    <name evidence="6" type="ORF">GCM10011505_22030</name>
</gene>
<evidence type="ECO:0000256" key="4">
    <source>
        <dbReference type="PROSITE-ProRule" id="PRU00335"/>
    </source>
</evidence>
<feature type="domain" description="HTH tetR-type" evidence="5">
    <location>
        <begin position="8"/>
        <end position="68"/>
    </location>
</feature>
<dbReference type="InterPro" id="IPR009057">
    <property type="entry name" value="Homeodomain-like_sf"/>
</dbReference>
<dbReference type="Pfam" id="PF16859">
    <property type="entry name" value="TetR_C_11"/>
    <property type="match status" value="1"/>
</dbReference>
<dbReference type="InterPro" id="IPR011075">
    <property type="entry name" value="TetR_C"/>
</dbReference>
<dbReference type="PANTHER" id="PTHR30055:SF148">
    <property type="entry name" value="TETR-FAMILY TRANSCRIPTIONAL REGULATOR"/>
    <property type="match status" value="1"/>
</dbReference>
<dbReference type="RefSeq" id="WP_188577736.1">
    <property type="nucleotide sequence ID" value="NZ_BMDZ01000022.1"/>
</dbReference>
<keyword evidence="3" id="KW-0804">Transcription</keyword>
<dbReference type="SUPFAM" id="SSF48498">
    <property type="entry name" value="Tetracyclin repressor-like, C-terminal domain"/>
    <property type="match status" value="1"/>
</dbReference>
<evidence type="ECO:0000256" key="3">
    <source>
        <dbReference type="ARBA" id="ARBA00023163"/>
    </source>
</evidence>
<proteinExistence type="predicted"/>
<dbReference type="InterPro" id="IPR001647">
    <property type="entry name" value="HTH_TetR"/>
</dbReference>
<dbReference type="SUPFAM" id="SSF46689">
    <property type="entry name" value="Homeodomain-like"/>
    <property type="match status" value="1"/>
</dbReference>
<organism evidence="6 7">
    <name type="scientific">Tistrella bauzanensis</name>
    <dbReference type="NCBI Taxonomy" id="657419"/>
    <lineage>
        <taxon>Bacteria</taxon>
        <taxon>Pseudomonadati</taxon>
        <taxon>Pseudomonadota</taxon>
        <taxon>Alphaproteobacteria</taxon>
        <taxon>Geminicoccales</taxon>
        <taxon>Geminicoccaceae</taxon>
        <taxon>Tistrella</taxon>
    </lineage>
</organism>
<keyword evidence="7" id="KW-1185">Reference proteome</keyword>
<name>A0ABQ1IGF1_9PROT</name>
<evidence type="ECO:0000313" key="6">
    <source>
        <dbReference type="EMBL" id="GGB40108.1"/>
    </source>
</evidence>
<feature type="DNA-binding region" description="H-T-H motif" evidence="4">
    <location>
        <begin position="31"/>
        <end position="50"/>
    </location>
</feature>
<evidence type="ECO:0000313" key="7">
    <source>
        <dbReference type="Proteomes" id="UP000603352"/>
    </source>
</evidence>
<dbReference type="Gene3D" id="1.10.10.60">
    <property type="entry name" value="Homeodomain-like"/>
    <property type="match status" value="1"/>
</dbReference>
<accession>A0ABQ1IGF1</accession>
<evidence type="ECO:0000256" key="1">
    <source>
        <dbReference type="ARBA" id="ARBA00023015"/>
    </source>
</evidence>
<dbReference type="Proteomes" id="UP000603352">
    <property type="component" value="Unassembled WGS sequence"/>
</dbReference>
<keyword evidence="2 4" id="KW-0238">DNA-binding</keyword>
<evidence type="ECO:0000259" key="5">
    <source>
        <dbReference type="PROSITE" id="PS50977"/>
    </source>
</evidence>
<dbReference type="PROSITE" id="PS50977">
    <property type="entry name" value="HTH_TETR_2"/>
    <property type="match status" value="1"/>
</dbReference>
<evidence type="ECO:0000256" key="2">
    <source>
        <dbReference type="ARBA" id="ARBA00023125"/>
    </source>
</evidence>
<dbReference type="Gene3D" id="1.10.357.10">
    <property type="entry name" value="Tetracycline Repressor, domain 2"/>
    <property type="match status" value="1"/>
</dbReference>
<dbReference type="InterPro" id="IPR050109">
    <property type="entry name" value="HTH-type_TetR-like_transc_reg"/>
</dbReference>
<dbReference type="Pfam" id="PF00440">
    <property type="entry name" value="TetR_N"/>
    <property type="match status" value="1"/>
</dbReference>
<keyword evidence="1" id="KW-0805">Transcription regulation</keyword>
<reference evidence="7" key="1">
    <citation type="journal article" date="2019" name="Int. J. Syst. Evol. Microbiol.">
        <title>The Global Catalogue of Microorganisms (GCM) 10K type strain sequencing project: providing services to taxonomists for standard genome sequencing and annotation.</title>
        <authorList>
            <consortium name="The Broad Institute Genomics Platform"/>
            <consortium name="The Broad Institute Genome Sequencing Center for Infectious Disease"/>
            <person name="Wu L."/>
            <person name="Ma J."/>
        </authorList>
    </citation>
    <scope>NUCLEOTIDE SEQUENCE [LARGE SCALE GENOMIC DNA]</scope>
    <source>
        <strain evidence="7">CGMCC 1.10188</strain>
    </source>
</reference>
<dbReference type="EMBL" id="BMDZ01000022">
    <property type="protein sequence ID" value="GGB40108.1"/>
    <property type="molecule type" value="Genomic_DNA"/>
</dbReference>
<sequence>MKGRRRGADLDEALLDAAWSELTERGYAGMTMEAVAARAGTSRPVLARRWDGKAPLAIAAIRQQMAKAPLHVEDRGEVRAELLDYLEHASRRALAIAAAFSLFTSEYFHDTSSTPTDLRAALTSGGPDTLGGILDRAVSRGDIDAEKLTPPVRTLLTDLFRYHAIMTFSPPPPDLRMAWVDRIFLPLVRARPTP</sequence>
<dbReference type="InterPro" id="IPR036271">
    <property type="entry name" value="Tet_transcr_reg_TetR-rel_C_sf"/>
</dbReference>
<protein>
    <submittedName>
        <fullName evidence="6">TetR family transcriptional regulator</fullName>
    </submittedName>
</protein>